<dbReference type="EMBL" id="CAJJDN010000059">
    <property type="protein sequence ID" value="CAD8092619.1"/>
    <property type="molecule type" value="Genomic_DNA"/>
</dbReference>
<evidence type="ECO:0000313" key="1">
    <source>
        <dbReference type="EMBL" id="CAD8092619.1"/>
    </source>
</evidence>
<dbReference type="AlphaFoldDB" id="A0A8S1NMK3"/>
<comment type="caution">
    <text evidence="1">The sequence shown here is derived from an EMBL/GenBank/DDBJ whole genome shotgun (WGS) entry which is preliminary data.</text>
</comment>
<gene>
    <name evidence="1" type="ORF">PSON_ATCC_30995.1.T0590165</name>
</gene>
<evidence type="ECO:0000313" key="2">
    <source>
        <dbReference type="Proteomes" id="UP000692954"/>
    </source>
</evidence>
<sequence>MRLKGNSTIPNRMKPKFDYFWVSPKKDAPDIISSEFEIKQYFNKQQISKIFRFLNVQTRLIPSTPNNPKERERQIAQYSIVQYRAPEMLVKKQYYSCEIDSWFQQKGFKDPYVYQQSQNQVQDLLIFWNIRRFYSIVWFEFQK</sequence>
<dbReference type="Proteomes" id="UP000692954">
    <property type="component" value="Unassembled WGS sequence"/>
</dbReference>
<organism evidence="1 2">
    <name type="scientific">Paramecium sonneborni</name>
    <dbReference type="NCBI Taxonomy" id="65129"/>
    <lineage>
        <taxon>Eukaryota</taxon>
        <taxon>Sar</taxon>
        <taxon>Alveolata</taxon>
        <taxon>Ciliophora</taxon>
        <taxon>Intramacronucleata</taxon>
        <taxon>Oligohymenophorea</taxon>
        <taxon>Peniculida</taxon>
        <taxon>Parameciidae</taxon>
        <taxon>Paramecium</taxon>
    </lineage>
</organism>
<accession>A0A8S1NMK3</accession>
<keyword evidence="2" id="KW-1185">Reference proteome</keyword>
<reference evidence="1" key="1">
    <citation type="submission" date="2021-01" db="EMBL/GenBank/DDBJ databases">
        <authorList>
            <consortium name="Genoscope - CEA"/>
            <person name="William W."/>
        </authorList>
    </citation>
    <scope>NUCLEOTIDE SEQUENCE</scope>
</reference>
<protein>
    <submittedName>
        <fullName evidence="1">Uncharacterized protein</fullName>
    </submittedName>
</protein>
<name>A0A8S1NMK3_9CILI</name>
<proteinExistence type="predicted"/>